<organism evidence="2 3">
    <name type="scientific">Penicillium nordicum</name>
    <dbReference type="NCBI Taxonomy" id="229535"/>
    <lineage>
        <taxon>Eukaryota</taxon>
        <taxon>Fungi</taxon>
        <taxon>Dikarya</taxon>
        <taxon>Ascomycota</taxon>
        <taxon>Pezizomycotina</taxon>
        <taxon>Eurotiomycetes</taxon>
        <taxon>Eurotiomycetidae</taxon>
        <taxon>Eurotiales</taxon>
        <taxon>Aspergillaceae</taxon>
        <taxon>Penicillium</taxon>
    </lineage>
</organism>
<dbReference type="Proteomes" id="UP000037696">
    <property type="component" value="Unassembled WGS sequence"/>
</dbReference>
<feature type="region of interest" description="Disordered" evidence="1">
    <location>
        <begin position="32"/>
        <end position="54"/>
    </location>
</feature>
<gene>
    <name evidence="2" type="ORF">ACN38_g8326</name>
</gene>
<protein>
    <submittedName>
        <fullName evidence="2">Uncharacterized protein</fullName>
    </submittedName>
</protein>
<dbReference type="EMBL" id="LHQQ01000151">
    <property type="protein sequence ID" value="KOS40796.1"/>
    <property type="molecule type" value="Genomic_DNA"/>
</dbReference>
<dbReference type="AlphaFoldDB" id="A0A0M8NWI7"/>
<proteinExistence type="predicted"/>
<evidence type="ECO:0000313" key="2">
    <source>
        <dbReference type="EMBL" id="KOS40796.1"/>
    </source>
</evidence>
<accession>A0A0M8NWI7</accession>
<name>A0A0M8NWI7_9EURO</name>
<evidence type="ECO:0000313" key="3">
    <source>
        <dbReference type="Proteomes" id="UP000037696"/>
    </source>
</evidence>
<comment type="caution">
    <text evidence="2">The sequence shown here is derived from an EMBL/GenBank/DDBJ whole genome shotgun (WGS) entry which is preliminary data.</text>
</comment>
<keyword evidence="3" id="KW-1185">Reference proteome</keyword>
<reference evidence="2 3" key="1">
    <citation type="submission" date="2015-08" db="EMBL/GenBank/DDBJ databases">
        <title>Genome sequencing of Penicillium nordicum.</title>
        <authorList>
            <person name="Nguyen H.D."/>
            <person name="Seifert K.A."/>
        </authorList>
    </citation>
    <scope>NUCLEOTIDE SEQUENCE [LARGE SCALE GENOMIC DNA]</scope>
    <source>
        <strain evidence="2 3">DAOMC 185683</strain>
    </source>
</reference>
<sequence length="93" mass="10470">MFGFGFEISKSQTENSQVTYVRSDLIHTLNSTRKVPRAGNRRSAPLYNTSTLESNQSRKKPCTFHHYRISRCVEGASPSFEVTRPAAMCALLT</sequence>
<evidence type="ECO:0000256" key="1">
    <source>
        <dbReference type="SAM" id="MobiDB-lite"/>
    </source>
</evidence>